<dbReference type="Pfam" id="PF00462">
    <property type="entry name" value="Glutaredoxin"/>
    <property type="match status" value="1"/>
</dbReference>
<evidence type="ECO:0000256" key="5">
    <source>
        <dbReference type="ARBA" id="ARBA00023284"/>
    </source>
</evidence>
<keyword evidence="5" id="KW-0676">Redox-active center</keyword>
<sequence>MVSKLQASVLILAVIAGKCHGAFVSKNLMASHRLSSDSLAFTSIEAAKRPPTKSASSQLGATEESSSSSSKSEASESESEPNSTPPPPQPPTAPSNLAIAQDKTFLEELQEKLQTSLRIVQESQSKGEGGKQILANVLAGEYDADAVNATIDQEILQSPCVMFTWERSPSCVKAVDAFASMGISNQVKTVRLDDPWDKGNPIRAELGKRLGRTSVPMIFIGGEVTSLVAEKAGSVRWNCYQINKLEAFRSLSTKSTGATRHRTLTVHSTCSELSLG</sequence>
<name>A0A9N8EYB3_9STRA</name>
<protein>
    <recommendedName>
        <fullName evidence="8">Glutaredoxin domain-containing protein</fullName>
    </recommendedName>
</protein>
<dbReference type="PANTHER" id="PTHR46679">
    <property type="match status" value="1"/>
</dbReference>
<evidence type="ECO:0000256" key="4">
    <source>
        <dbReference type="ARBA" id="ARBA00023157"/>
    </source>
</evidence>
<comment type="similarity">
    <text evidence="1">Belongs to the glutaredoxin family.</text>
</comment>
<proteinExistence type="inferred from homology"/>
<dbReference type="GO" id="GO:0005739">
    <property type="term" value="C:mitochondrion"/>
    <property type="evidence" value="ECO:0007669"/>
    <property type="project" value="TreeGrafter"/>
</dbReference>
<dbReference type="GO" id="GO:0015035">
    <property type="term" value="F:protein-disulfide reductase activity"/>
    <property type="evidence" value="ECO:0007669"/>
    <property type="project" value="TreeGrafter"/>
</dbReference>
<feature type="region of interest" description="Disordered" evidence="6">
    <location>
        <begin position="47"/>
        <end position="96"/>
    </location>
</feature>
<gene>
    <name evidence="9" type="ORF">SEMRO_2169_G317370.1</name>
</gene>
<dbReference type="InterPro" id="IPR036249">
    <property type="entry name" value="Thioredoxin-like_sf"/>
</dbReference>
<keyword evidence="4" id="KW-1015">Disulfide bond</keyword>
<keyword evidence="7" id="KW-0732">Signal</keyword>
<organism evidence="9 10">
    <name type="scientific">Seminavis robusta</name>
    <dbReference type="NCBI Taxonomy" id="568900"/>
    <lineage>
        <taxon>Eukaryota</taxon>
        <taxon>Sar</taxon>
        <taxon>Stramenopiles</taxon>
        <taxon>Ochrophyta</taxon>
        <taxon>Bacillariophyta</taxon>
        <taxon>Bacillariophyceae</taxon>
        <taxon>Bacillariophycidae</taxon>
        <taxon>Naviculales</taxon>
        <taxon>Naviculaceae</taxon>
        <taxon>Seminavis</taxon>
    </lineage>
</organism>
<feature type="domain" description="Glutaredoxin" evidence="8">
    <location>
        <begin position="161"/>
        <end position="224"/>
    </location>
</feature>
<reference evidence="9" key="1">
    <citation type="submission" date="2020-06" db="EMBL/GenBank/DDBJ databases">
        <authorList>
            <consortium name="Plant Systems Biology data submission"/>
        </authorList>
    </citation>
    <scope>NUCLEOTIDE SEQUENCE</scope>
    <source>
        <strain evidence="9">D6</strain>
    </source>
</reference>
<evidence type="ECO:0000256" key="6">
    <source>
        <dbReference type="SAM" id="MobiDB-lite"/>
    </source>
</evidence>
<evidence type="ECO:0000259" key="8">
    <source>
        <dbReference type="Pfam" id="PF00462"/>
    </source>
</evidence>
<dbReference type="PROSITE" id="PS51354">
    <property type="entry name" value="GLUTAREDOXIN_2"/>
    <property type="match status" value="1"/>
</dbReference>
<feature type="compositionally biased region" description="Pro residues" evidence="6">
    <location>
        <begin position="83"/>
        <end position="93"/>
    </location>
</feature>
<feature type="signal peptide" evidence="7">
    <location>
        <begin position="1"/>
        <end position="21"/>
    </location>
</feature>
<dbReference type="PANTHER" id="PTHR46679:SF1">
    <property type="entry name" value="GLUTAREDOXIN-2, MITOCHONDRIAL"/>
    <property type="match status" value="1"/>
</dbReference>
<keyword evidence="10" id="KW-1185">Reference proteome</keyword>
<evidence type="ECO:0000256" key="3">
    <source>
        <dbReference type="ARBA" id="ARBA00022982"/>
    </source>
</evidence>
<comment type="caution">
    <text evidence="9">The sequence shown here is derived from an EMBL/GenBank/DDBJ whole genome shotgun (WGS) entry which is preliminary data.</text>
</comment>
<dbReference type="OrthoDB" id="418495at2759"/>
<dbReference type="Gene3D" id="3.40.30.10">
    <property type="entry name" value="Glutaredoxin"/>
    <property type="match status" value="1"/>
</dbReference>
<feature type="chain" id="PRO_5040114468" description="Glutaredoxin domain-containing protein" evidence="7">
    <location>
        <begin position="22"/>
        <end position="276"/>
    </location>
</feature>
<dbReference type="AlphaFoldDB" id="A0A9N8EYB3"/>
<dbReference type="Proteomes" id="UP001153069">
    <property type="component" value="Unassembled WGS sequence"/>
</dbReference>
<dbReference type="InterPro" id="IPR002109">
    <property type="entry name" value="Glutaredoxin"/>
</dbReference>
<dbReference type="SUPFAM" id="SSF52833">
    <property type="entry name" value="Thioredoxin-like"/>
    <property type="match status" value="1"/>
</dbReference>
<feature type="compositionally biased region" description="Low complexity" evidence="6">
    <location>
        <begin position="61"/>
        <end position="72"/>
    </location>
</feature>
<evidence type="ECO:0000313" key="10">
    <source>
        <dbReference type="Proteomes" id="UP001153069"/>
    </source>
</evidence>
<evidence type="ECO:0000256" key="7">
    <source>
        <dbReference type="SAM" id="SignalP"/>
    </source>
</evidence>
<keyword evidence="3" id="KW-0249">Electron transport</keyword>
<dbReference type="EMBL" id="CAICTM010002167">
    <property type="protein sequence ID" value="CAB9528189.1"/>
    <property type="molecule type" value="Genomic_DNA"/>
</dbReference>
<keyword evidence="2" id="KW-0813">Transport</keyword>
<evidence type="ECO:0000256" key="1">
    <source>
        <dbReference type="ARBA" id="ARBA00007787"/>
    </source>
</evidence>
<evidence type="ECO:0000313" key="9">
    <source>
        <dbReference type="EMBL" id="CAB9528189.1"/>
    </source>
</evidence>
<evidence type="ECO:0000256" key="2">
    <source>
        <dbReference type="ARBA" id="ARBA00022448"/>
    </source>
</evidence>
<accession>A0A9N8EYB3</accession>